<dbReference type="WBParaSite" id="SMUV_0000252101-mRNA-1">
    <property type="protein sequence ID" value="SMUV_0000252101-mRNA-1"/>
    <property type="gene ID" value="SMUV_0000252101"/>
</dbReference>
<accession>A0A0N5AE73</accession>
<reference evidence="2" key="1">
    <citation type="submission" date="2017-02" db="UniProtKB">
        <authorList>
            <consortium name="WormBaseParasite"/>
        </authorList>
    </citation>
    <scope>IDENTIFICATION</scope>
</reference>
<dbReference type="InterPro" id="IPR028039">
    <property type="entry name" value="CCDC32"/>
</dbReference>
<sequence>MNLQKGFREFLIEIEGQKYLMISKDAVDEEYLGKLEAKLQKLKSKSSCLDAKEILNQLSIHRAGQFLFTDSSSSTSFASDLIDEPISPSYLRLKIAPQTAALNKEELLKLLKSDQLDEGKE</sequence>
<dbReference type="GO" id="GO:0044782">
    <property type="term" value="P:cilium organization"/>
    <property type="evidence" value="ECO:0007669"/>
    <property type="project" value="TreeGrafter"/>
</dbReference>
<protein>
    <submittedName>
        <fullName evidence="2">ADF-H domain-containing protein</fullName>
    </submittedName>
</protein>
<evidence type="ECO:0000313" key="2">
    <source>
        <dbReference type="WBParaSite" id="SMUV_0000252101-mRNA-1"/>
    </source>
</evidence>
<name>A0A0N5AE73_9BILA</name>
<dbReference type="PANTHER" id="PTHR31800:SF1">
    <property type="entry name" value="COILED-COIL DOMAIN-CONTAINING PROTEIN 32"/>
    <property type="match status" value="1"/>
</dbReference>
<proteinExistence type="predicted"/>
<dbReference type="PANTHER" id="PTHR31800">
    <property type="entry name" value="COILED-COIL DOMAIN-CONTAINING PROTEIN 32"/>
    <property type="match status" value="1"/>
</dbReference>
<evidence type="ECO:0000313" key="1">
    <source>
        <dbReference type="Proteomes" id="UP000046393"/>
    </source>
</evidence>
<dbReference type="AlphaFoldDB" id="A0A0N5AE73"/>
<keyword evidence="1" id="KW-1185">Reference proteome</keyword>
<dbReference type="STRING" id="451379.A0A0N5AE73"/>
<dbReference type="Proteomes" id="UP000046393">
    <property type="component" value="Unplaced"/>
</dbReference>
<organism evidence="1 2">
    <name type="scientific">Syphacia muris</name>
    <dbReference type="NCBI Taxonomy" id="451379"/>
    <lineage>
        <taxon>Eukaryota</taxon>
        <taxon>Metazoa</taxon>
        <taxon>Ecdysozoa</taxon>
        <taxon>Nematoda</taxon>
        <taxon>Chromadorea</taxon>
        <taxon>Rhabditida</taxon>
        <taxon>Spirurina</taxon>
        <taxon>Oxyuridomorpha</taxon>
        <taxon>Oxyuroidea</taxon>
        <taxon>Oxyuridae</taxon>
        <taxon>Syphacia</taxon>
    </lineage>
</organism>
<dbReference type="Pfam" id="PF14989">
    <property type="entry name" value="CCDC32"/>
    <property type="match status" value="1"/>
</dbReference>